<dbReference type="InterPro" id="IPR000524">
    <property type="entry name" value="Tscrpt_reg_HTH_GntR"/>
</dbReference>
<dbReference type="InterPro" id="IPR036390">
    <property type="entry name" value="WH_DNA-bd_sf"/>
</dbReference>
<evidence type="ECO:0000256" key="3">
    <source>
        <dbReference type="ARBA" id="ARBA00023163"/>
    </source>
</evidence>
<evidence type="ECO:0000313" key="6">
    <source>
        <dbReference type="Proteomes" id="UP001262754"/>
    </source>
</evidence>
<organism evidence="5 6">
    <name type="scientific">Caulobacter rhizosphaerae</name>
    <dbReference type="NCBI Taxonomy" id="2010972"/>
    <lineage>
        <taxon>Bacteria</taxon>
        <taxon>Pseudomonadati</taxon>
        <taxon>Pseudomonadota</taxon>
        <taxon>Alphaproteobacteria</taxon>
        <taxon>Caulobacterales</taxon>
        <taxon>Caulobacteraceae</taxon>
        <taxon>Caulobacter</taxon>
    </lineage>
</organism>
<evidence type="ECO:0000256" key="1">
    <source>
        <dbReference type="ARBA" id="ARBA00023015"/>
    </source>
</evidence>
<dbReference type="InterPro" id="IPR008920">
    <property type="entry name" value="TF_FadR/GntR_C"/>
</dbReference>
<sequence>MTTSTAETRKLYQQVANAIAESIREGAFQPGHRLPSERDLAEEFRVSRPTVREAMIALEIRGLVEARHGSGVYVTEAAPAEVPAPELDIGAFELTEARRLIEGESCALAATTITDQELIDLEKILDDMVEENEHDVRGDLADRRFHVAIARATCNSALVTVIENLWDLRYKSPLCRAMLERARQVGVRPLIDDHQEILSALKARDPKTARNAMREHLGRVIDNLLTATEIDAMQQARSEVAARRSELARRSLI</sequence>
<feature type="domain" description="HTH gntR-type" evidence="4">
    <location>
        <begin position="9"/>
        <end position="77"/>
    </location>
</feature>
<dbReference type="SUPFAM" id="SSF46785">
    <property type="entry name" value="Winged helix' DNA-binding domain"/>
    <property type="match status" value="1"/>
</dbReference>
<dbReference type="Proteomes" id="UP001262754">
    <property type="component" value="Unassembled WGS sequence"/>
</dbReference>
<name>A0ABU1N6A6_9CAUL</name>
<reference evidence="5 6" key="1">
    <citation type="submission" date="2023-07" db="EMBL/GenBank/DDBJ databases">
        <title>Sorghum-associated microbial communities from plants grown in Nebraska, USA.</title>
        <authorList>
            <person name="Schachtman D."/>
        </authorList>
    </citation>
    <scope>NUCLEOTIDE SEQUENCE [LARGE SCALE GENOMIC DNA]</scope>
    <source>
        <strain evidence="5 6">DS2154</strain>
    </source>
</reference>
<evidence type="ECO:0000259" key="4">
    <source>
        <dbReference type="PROSITE" id="PS50949"/>
    </source>
</evidence>
<dbReference type="SMART" id="SM00345">
    <property type="entry name" value="HTH_GNTR"/>
    <property type="match status" value="1"/>
</dbReference>
<dbReference type="PROSITE" id="PS50949">
    <property type="entry name" value="HTH_GNTR"/>
    <property type="match status" value="1"/>
</dbReference>
<dbReference type="PRINTS" id="PR00035">
    <property type="entry name" value="HTHGNTR"/>
</dbReference>
<keyword evidence="5" id="KW-0670">Pyruvate</keyword>
<dbReference type="Pfam" id="PF07729">
    <property type="entry name" value="FCD"/>
    <property type="match status" value="1"/>
</dbReference>
<keyword evidence="3" id="KW-0804">Transcription</keyword>
<dbReference type="PANTHER" id="PTHR43537:SF5">
    <property type="entry name" value="UXU OPERON TRANSCRIPTIONAL REGULATOR"/>
    <property type="match status" value="1"/>
</dbReference>
<dbReference type="EMBL" id="JAVDRL010000017">
    <property type="protein sequence ID" value="MDR6533980.1"/>
    <property type="molecule type" value="Genomic_DNA"/>
</dbReference>
<comment type="caution">
    <text evidence="5">The sequence shown here is derived from an EMBL/GenBank/DDBJ whole genome shotgun (WGS) entry which is preliminary data.</text>
</comment>
<protein>
    <submittedName>
        <fullName evidence="5">GntR family transcriptional repressor for pyruvate dehydrogenase complex</fullName>
    </submittedName>
</protein>
<dbReference type="SMART" id="SM00895">
    <property type="entry name" value="FCD"/>
    <property type="match status" value="1"/>
</dbReference>
<dbReference type="InterPro" id="IPR011711">
    <property type="entry name" value="GntR_C"/>
</dbReference>
<keyword evidence="2" id="KW-0238">DNA-binding</keyword>
<gene>
    <name evidence="5" type="ORF">J2800_004750</name>
</gene>
<dbReference type="Gene3D" id="1.20.120.530">
    <property type="entry name" value="GntR ligand-binding domain-like"/>
    <property type="match status" value="1"/>
</dbReference>
<dbReference type="SUPFAM" id="SSF48008">
    <property type="entry name" value="GntR ligand-binding domain-like"/>
    <property type="match status" value="1"/>
</dbReference>
<dbReference type="Pfam" id="PF00392">
    <property type="entry name" value="GntR"/>
    <property type="match status" value="1"/>
</dbReference>
<evidence type="ECO:0000313" key="5">
    <source>
        <dbReference type="EMBL" id="MDR6533980.1"/>
    </source>
</evidence>
<keyword evidence="1" id="KW-0805">Transcription regulation</keyword>
<dbReference type="InterPro" id="IPR036388">
    <property type="entry name" value="WH-like_DNA-bd_sf"/>
</dbReference>
<evidence type="ECO:0000256" key="2">
    <source>
        <dbReference type="ARBA" id="ARBA00023125"/>
    </source>
</evidence>
<dbReference type="Gene3D" id="1.10.10.10">
    <property type="entry name" value="Winged helix-like DNA-binding domain superfamily/Winged helix DNA-binding domain"/>
    <property type="match status" value="1"/>
</dbReference>
<accession>A0ABU1N6A6</accession>
<proteinExistence type="predicted"/>
<dbReference type="CDD" id="cd07377">
    <property type="entry name" value="WHTH_GntR"/>
    <property type="match status" value="1"/>
</dbReference>
<dbReference type="RefSeq" id="WP_056761441.1">
    <property type="nucleotide sequence ID" value="NZ_BMLD01000013.1"/>
</dbReference>
<dbReference type="PANTHER" id="PTHR43537">
    <property type="entry name" value="TRANSCRIPTIONAL REGULATOR, GNTR FAMILY"/>
    <property type="match status" value="1"/>
</dbReference>
<keyword evidence="6" id="KW-1185">Reference proteome</keyword>